<reference evidence="2 3" key="1">
    <citation type="journal article" date="2012" name="Genome Biol.">
        <title>Genome and low-iron response of an oceanic diatom adapted to chronic iron limitation.</title>
        <authorList>
            <person name="Lommer M."/>
            <person name="Specht M."/>
            <person name="Roy A.S."/>
            <person name="Kraemer L."/>
            <person name="Andreson R."/>
            <person name="Gutowska M.A."/>
            <person name="Wolf J."/>
            <person name="Bergner S.V."/>
            <person name="Schilhabel M.B."/>
            <person name="Klostermeier U.C."/>
            <person name="Beiko R.G."/>
            <person name="Rosenstiel P."/>
            <person name="Hippler M."/>
            <person name="Laroche J."/>
        </authorList>
    </citation>
    <scope>NUCLEOTIDE SEQUENCE [LARGE SCALE GENOMIC DNA]</scope>
    <source>
        <strain evidence="2 3">CCMP1005</strain>
    </source>
</reference>
<dbReference type="EMBL" id="AGNL01012656">
    <property type="protein sequence ID" value="EJK67769.1"/>
    <property type="molecule type" value="Genomic_DNA"/>
</dbReference>
<accession>K0SS29</accession>
<proteinExistence type="predicted"/>
<dbReference type="InterPro" id="IPR045851">
    <property type="entry name" value="AMP-bd_C_sf"/>
</dbReference>
<protein>
    <recommendedName>
        <fullName evidence="1">AMP-binding enzyme C-terminal domain-containing protein</fullName>
    </recommendedName>
</protein>
<sequence>ISFWFLEFLGTAEVESALVKHPSVAQAAVIGRPHPVKGEAIIAFATLTESNEEDEEKLVQDLRVLVRGEIGPFAAPDVIAITPSLPMTRSGKIMRRVLRKISAGEADQLGDVSTLADPSVVDTLIDLIAKQET</sequence>
<dbReference type="GO" id="GO:0006085">
    <property type="term" value="P:acetyl-CoA biosynthetic process"/>
    <property type="evidence" value="ECO:0007669"/>
    <property type="project" value="TreeGrafter"/>
</dbReference>
<dbReference type="AlphaFoldDB" id="K0SS29"/>
<dbReference type="PANTHER" id="PTHR24095:SF14">
    <property type="entry name" value="ACETYL-COENZYME A SYNTHETASE 1"/>
    <property type="match status" value="1"/>
</dbReference>
<feature type="non-terminal residue" evidence="2">
    <location>
        <position position="1"/>
    </location>
</feature>
<dbReference type="Gene3D" id="3.30.300.30">
    <property type="match status" value="1"/>
</dbReference>
<dbReference type="Pfam" id="PF13193">
    <property type="entry name" value="AMP-binding_C"/>
    <property type="match status" value="1"/>
</dbReference>
<name>K0SS29_THAOC</name>
<dbReference type="InterPro" id="IPR025110">
    <property type="entry name" value="AMP-bd_C"/>
</dbReference>
<evidence type="ECO:0000313" key="3">
    <source>
        <dbReference type="Proteomes" id="UP000266841"/>
    </source>
</evidence>
<dbReference type="Proteomes" id="UP000266841">
    <property type="component" value="Unassembled WGS sequence"/>
</dbReference>
<dbReference type="PANTHER" id="PTHR24095">
    <property type="entry name" value="ACETYL-COENZYME A SYNTHETASE"/>
    <property type="match status" value="1"/>
</dbReference>
<evidence type="ECO:0000313" key="2">
    <source>
        <dbReference type="EMBL" id="EJK67769.1"/>
    </source>
</evidence>
<dbReference type="OrthoDB" id="1706066at2759"/>
<dbReference type="GO" id="GO:0003987">
    <property type="term" value="F:acetate-CoA ligase activity"/>
    <property type="evidence" value="ECO:0007669"/>
    <property type="project" value="TreeGrafter"/>
</dbReference>
<dbReference type="eggNOG" id="KOG1175">
    <property type="taxonomic scope" value="Eukaryota"/>
</dbReference>
<keyword evidence="3" id="KW-1185">Reference proteome</keyword>
<evidence type="ECO:0000259" key="1">
    <source>
        <dbReference type="Pfam" id="PF13193"/>
    </source>
</evidence>
<feature type="domain" description="AMP-binding enzyme C-terminal" evidence="1">
    <location>
        <begin position="13"/>
        <end position="92"/>
    </location>
</feature>
<comment type="caution">
    <text evidence="2">The sequence shown here is derived from an EMBL/GenBank/DDBJ whole genome shotgun (WGS) entry which is preliminary data.</text>
</comment>
<organism evidence="2 3">
    <name type="scientific">Thalassiosira oceanica</name>
    <name type="common">Marine diatom</name>
    <dbReference type="NCBI Taxonomy" id="159749"/>
    <lineage>
        <taxon>Eukaryota</taxon>
        <taxon>Sar</taxon>
        <taxon>Stramenopiles</taxon>
        <taxon>Ochrophyta</taxon>
        <taxon>Bacillariophyta</taxon>
        <taxon>Coscinodiscophyceae</taxon>
        <taxon>Thalassiosirophycidae</taxon>
        <taxon>Thalassiosirales</taxon>
        <taxon>Thalassiosiraceae</taxon>
        <taxon>Thalassiosira</taxon>
    </lineage>
</organism>
<gene>
    <name evidence="2" type="ORF">THAOC_11158</name>
</gene>
<dbReference type="SUPFAM" id="SSF56801">
    <property type="entry name" value="Acetyl-CoA synthetase-like"/>
    <property type="match status" value="1"/>
</dbReference>